<comment type="caution">
    <text evidence="1">The sequence shown here is derived from an EMBL/GenBank/DDBJ whole genome shotgun (WGS) entry which is preliminary data.</text>
</comment>
<evidence type="ECO:0000313" key="1">
    <source>
        <dbReference type="EMBL" id="RJX38051.1"/>
    </source>
</evidence>
<name>A0A3A6PNG4_9BACL</name>
<protein>
    <recommendedName>
        <fullName evidence="3">Butirosin biosynthesis protein H N-terminal domain-containing protein</fullName>
    </recommendedName>
</protein>
<accession>A0A3A6PNG4</accession>
<gene>
    <name evidence="1" type="ORF">D3P09_18410</name>
</gene>
<dbReference type="AlphaFoldDB" id="A0A3A6PNG4"/>
<evidence type="ECO:0000313" key="2">
    <source>
        <dbReference type="Proteomes" id="UP000267798"/>
    </source>
</evidence>
<sequence>MSNEAVRTEDSEFDGVRKLPFTIPDVYGFLGHAYVLGILQNYEECKPWIYTHYNQLYISKDYIGIGEYRLDFFPNLMVLFGNVPWLKYRQTCKGMLADLGVDIHAFLKRHIDGGYYCSTYVDEYYIPNSISNGAHHFSHDLMVYGYDLNRQIYNIAIFDKNRQFSFQEVTFENFGLAYYKDTGQKGISLCRKVEPREYGGSRYGAQLGRFDLELQTMVDSMSDYLNGVDTSKRLRFYYQSIEGYYGLDIYEGLQEGFRLTAEGSINLDVRPLHILWEHKKMMTARIRYLQEQGALGEDNGALEGYTRLEGEAMVLRNMLLKYFYSRNNATLGDIVTRLSHMQAAEEQVLGELVEELCRRNHLTPYQYEQAEKLEV</sequence>
<evidence type="ECO:0008006" key="3">
    <source>
        <dbReference type="Google" id="ProtNLM"/>
    </source>
</evidence>
<organism evidence="1 2">
    <name type="scientific">Paenibacillus pinisoli</name>
    <dbReference type="NCBI Taxonomy" id="1276110"/>
    <lineage>
        <taxon>Bacteria</taxon>
        <taxon>Bacillati</taxon>
        <taxon>Bacillota</taxon>
        <taxon>Bacilli</taxon>
        <taxon>Bacillales</taxon>
        <taxon>Paenibacillaceae</taxon>
        <taxon>Paenibacillus</taxon>
    </lineage>
</organism>
<reference evidence="1 2" key="1">
    <citation type="submission" date="2018-09" db="EMBL/GenBank/DDBJ databases">
        <title>Paenibacillus aracenensis nov. sp. isolated from a cave in southern Spain.</title>
        <authorList>
            <person name="Jurado V."/>
            <person name="Gutierrez-Patricio S."/>
            <person name="Gonzalez-Pimentel J.L."/>
            <person name="Miller A.Z."/>
            <person name="Laiz L."/>
            <person name="Saiz-Jimenez C."/>
        </authorList>
    </citation>
    <scope>NUCLEOTIDE SEQUENCE [LARGE SCALE GENOMIC DNA]</scope>
    <source>
        <strain evidence="1 2">JCM 19203</strain>
    </source>
</reference>
<dbReference type="OrthoDB" id="2624539at2"/>
<dbReference type="EMBL" id="QXQB01000004">
    <property type="protein sequence ID" value="RJX38051.1"/>
    <property type="molecule type" value="Genomic_DNA"/>
</dbReference>
<dbReference type="RefSeq" id="WP_120112870.1">
    <property type="nucleotide sequence ID" value="NZ_QXQB01000004.1"/>
</dbReference>
<dbReference type="Proteomes" id="UP000267798">
    <property type="component" value="Unassembled WGS sequence"/>
</dbReference>
<proteinExistence type="predicted"/>
<keyword evidence="2" id="KW-1185">Reference proteome</keyword>